<protein>
    <submittedName>
        <fullName evidence="5">AraC-like DNA-binding protein</fullName>
    </submittedName>
</protein>
<dbReference type="PANTHER" id="PTHR46796:SF6">
    <property type="entry name" value="ARAC SUBFAMILY"/>
    <property type="match status" value="1"/>
</dbReference>
<dbReference type="GO" id="GO:0003700">
    <property type="term" value="F:DNA-binding transcription factor activity"/>
    <property type="evidence" value="ECO:0007669"/>
    <property type="project" value="InterPro"/>
</dbReference>
<sequence length="148" mass="16233">MPSSHRSSTVTARREIWHAATSYIELHLATSLNVDEVARAAITSRRQLQRVFAAEGETTVREYITVARMRRATSLVLESDDPLARIAPAVGYGHVSAFIKAFRLHHGTTPIELRRRHRDVAGAPRAVARDWVGARAGDGAGDDLRGAV</sequence>
<feature type="domain" description="HTH araC/xylS-type" evidence="4">
    <location>
        <begin position="18"/>
        <end position="116"/>
    </location>
</feature>
<dbReference type="SUPFAM" id="SSF46689">
    <property type="entry name" value="Homeodomain-like"/>
    <property type="match status" value="2"/>
</dbReference>
<dbReference type="AlphaFoldDB" id="A0A660L2H7"/>
<evidence type="ECO:0000313" key="5">
    <source>
        <dbReference type="EMBL" id="RKQ86153.1"/>
    </source>
</evidence>
<keyword evidence="1" id="KW-0805">Transcription regulation</keyword>
<dbReference type="InterPro" id="IPR050204">
    <property type="entry name" value="AraC_XylS_family_regulators"/>
</dbReference>
<keyword evidence="6" id="KW-1185">Reference proteome</keyword>
<evidence type="ECO:0000256" key="1">
    <source>
        <dbReference type="ARBA" id="ARBA00023015"/>
    </source>
</evidence>
<dbReference type="SMART" id="SM00342">
    <property type="entry name" value="HTH_ARAC"/>
    <property type="match status" value="1"/>
</dbReference>
<evidence type="ECO:0000256" key="3">
    <source>
        <dbReference type="ARBA" id="ARBA00023163"/>
    </source>
</evidence>
<keyword evidence="2 5" id="KW-0238">DNA-binding</keyword>
<evidence type="ECO:0000313" key="6">
    <source>
        <dbReference type="Proteomes" id="UP000278962"/>
    </source>
</evidence>
<name>A0A660L2H7_9ACTN</name>
<dbReference type="InterPro" id="IPR018060">
    <property type="entry name" value="HTH_AraC"/>
</dbReference>
<evidence type="ECO:0000259" key="4">
    <source>
        <dbReference type="PROSITE" id="PS01124"/>
    </source>
</evidence>
<dbReference type="Gene3D" id="1.10.10.60">
    <property type="entry name" value="Homeodomain-like"/>
    <property type="match status" value="1"/>
</dbReference>
<gene>
    <name evidence="5" type="ORF">C8N24_4163</name>
</gene>
<dbReference type="PANTHER" id="PTHR46796">
    <property type="entry name" value="HTH-TYPE TRANSCRIPTIONAL ACTIVATOR RHAS-RELATED"/>
    <property type="match status" value="1"/>
</dbReference>
<evidence type="ECO:0000256" key="2">
    <source>
        <dbReference type="ARBA" id="ARBA00023125"/>
    </source>
</evidence>
<dbReference type="Proteomes" id="UP000278962">
    <property type="component" value="Unassembled WGS sequence"/>
</dbReference>
<organism evidence="5 6">
    <name type="scientific">Solirubrobacter pauli</name>
    <dbReference type="NCBI Taxonomy" id="166793"/>
    <lineage>
        <taxon>Bacteria</taxon>
        <taxon>Bacillati</taxon>
        <taxon>Actinomycetota</taxon>
        <taxon>Thermoleophilia</taxon>
        <taxon>Solirubrobacterales</taxon>
        <taxon>Solirubrobacteraceae</taxon>
        <taxon>Solirubrobacter</taxon>
    </lineage>
</organism>
<dbReference type="EMBL" id="RBIL01000002">
    <property type="protein sequence ID" value="RKQ86153.1"/>
    <property type="molecule type" value="Genomic_DNA"/>
</dbReference>
<keyword evidence="3" id="KW-0804">Transcription</keyword>
<dbReference type="GO" id="GO:0043565">
    <property type="term" value="F:sequence-specific DNA binding"/>
    <property type="evidence" value="ECO:0007669"/>
    <property type="project" value="InterPro"/>
</dbReference>
<comment type="caution">
    <text evidence="5">The sequence shown here is derived from an EMBL/GenBank/DDBJ whole genome shotgun (WGS) entry which is preliminary data.</text>
</comment>
<dbReference type="RefSeq" id="WP_170179271.1">
    <property type="nucleotide sequence ID" value="NZ_RBIL01000002.1"/>
</dbReference>
<dbReference type="Pfam" id="PF12833">
    <property type="entry name" value="HTH_18"/>
    <property type="match status" value="1"/>
</dbReference>
<reference evidence="5 6" key="1">
    <citation type="submission" date="2018-10" db="EMBL/GenBank/DDBJ databases">
        <title>Genomic Encyclopedia of Archaeal and Bacterial Type Strains, Phase II (KMG-II): from individual species to whole genera.</title>
        <authorList>
            <person name="Goeker M."/>
        </authorList>
    </citation>
    <scope>NUCLEOTIDE SEQUENCE [LARGE SCALE GENOMIC DNA]</scope>
    <source>
        <strain evidence="5 6">DSM 14954</strain>
    </source>
</reference>
<dbReference type="PROSITE" id="PS01124">
    <property type="entry name" value="HTH_ARAC_FAMILY_2"/>
    <property type="match status" value="1"/>
</dbReference>
<accession>A0A660L2H7</accession>
<dbReference type="InterPro" id="IPR009057">
    <property type="entry name" value="Homeodomain-like_sf"/>
</dbReference>
<proteinExistence type="predicted"/>